<feature type="compositionally biased region" description="Low complexity" evidence="1">
    <location>
        <begin position="30"/>
        <end position="60"/>
    </location>
</feature>
<dbReference type="Pfam" id="PF07563">
    <property type="entry name" value="DUF1541"/>
    <property type="match status" value="2"/>
</dbReference>
<name>A0ABY8X887_9BACL</name>
<dbReference type="Proteomes" id="UP001236415">
    <property type="component" value="Chromosome"/>
</dbReference>
<proteinExistence type="predicted"/>
<accession>A0ABY8X887</accession>
<dbReference type="PROSITE" id="PS51257">
    <property type="entry name" value="PROKAR_LIPOPROTEIN"/>
    <property type="match status" value="1"/>
</dbReference>
<evidence type="ECO:0000313" key="4">
    <source>
        <dbReference type="EMBL" id="WIV21268.1"/>
    </source>
</evidence>
<keyword evidence="2" id="KW-0732">Signal</keyword>
<dbReference type="RefSeq" id="WP_285748859.1">
    <property type="nucleotide sequence ID" value="NZ_CP127162.1"/>
</dbReference>
<organism evidence="4 5">
    <name type="scientific">Paenibacillus polygoni</name>
    <dbReference type="NCBI Taxonomy" id="3050112"/>
    <lineage>
        <taxon>Bacteria</taxon>
        <taxon>Bacillati</taxon>
        <taxon>Bacillota</taxon>
        <taxon>Bacilli</taxon>
        <taxon>Bacillales</taxon>
        <taxon>Paenibacillaceae</taxon>
        <taxon>Paenibacillus</taxon>
    </lineage>
</organism>
<feature type="domain" description="DUF1541" evidence="3">
    <location>
        <begin position="88"/>
        <end position="139"/>
    </location>
</feature>
<feature type="chain" id="PRO_5046959548" evidence="2">
    <location>
        <begin position="21"/>
        <end position="209"/>
    </location>
</feature>
<dbReference type="InterPro" id="IPR011438">
    <property type="entry name" value="DUF1541"/>
</dbReference>
<feature type="region of interest" description="Disordered" evidence="1">
    <location>
        <begin position="19"/>
        <end position="86"/>
    </location>
</feature>
<evidence type="ECO:0000256" key="2">
    <source>
        <dbReference type="SAM" id="SignalP"/>
    </source>
</evidence>
<feature type="compositionally biased region" description="Polar residues" evidence="1">
    <location>
        <begin position="61"/>
        <end position="72"/>
    </location>
</feature>
<evidence type="ECO:0000259" key="3">
    <source>
        <dbReference type="Pfam" id="PF07563"/>
    </source>
</evidence>
<dbReference type="Gene3D" id="2.30.30.1210">
    <property type="entry name" value="Domain of unknown function DUF1541"/>
    <property type="match status" value="1"/>
</dbReference>
<protein>
    <submittedName>
        <fullName evidence="4">YdhK family protein</fullName>
    </submittedName>
</protein>
<sequence length="209" mass="22323">MKKQLALLSAAAIIVLGGCGSEPTEQSDPNTNQTQTEQSGTGQSGTDQNQTGQTGTEQNNSDQMDMNHSSSGEVPDGLKKADNPTYPVGSKVILKSDHMEGMNGAEATIVGAYETTAYEVSYTPVTGGEPVKNHKWVVHEEIKDMTNQTLKDGTEVTLEADHMPGMKGAPAVIDSSEMTTVYMVDYTPTTGGEPVKNHKWVTEDELSAE</sequence>
<evidence type="ECO:0000313" key="5">
    <source>
        <dbReference type="Proteomes" id="UP001236415"/>
    </source>
</evidence>
<dbReference type="EMBL" id="CP127162">
    <property type="protein sequence ID" value="WIV21268.1"/>
    <property type="molecule type" value="Genomic_DNA"/>
</dbReference>
<feature type="domain" description="DUF1541" evidence="3">
    <location>
        <begin position="152"/>
        <end position="203"/>
    </location>
</feature>
<gene>
    <name evidence="4" type="ORF">QPK24_11595</name>
</gene>
<reference evidence="4 5" key="1">
    <citation type="submission" date="2023-06" db="EMBL/GenBank/DDBJ databases">
        <title>Paenibacillus polygonum sp. nov., an endophytic bacterium, isolated from Polygonum lapathifolium L. in Nanji Wetland National Nature Reserve, South of Poyang Lake, Jiangxi Province, China.</title>
        <authorList>
            <person name="Yu Z."/>
        </authorList>
    </citation>
    <scope>NUCLEOTIDE SEQUENCE [LARGE SCALE GENOMIC DNA]</scope>
    <source>
        <strain evidence="4 5">C31</strain>
    </source>
</reference>
<keyword evidence="5" id="KW-1185">Reference proteome</keyword>
<feature type="signal peptide" evidence="2">
    <location>
        <begin position="1"/>
        <end position="20"/>
    </location>
</feature>
<evidence type="ECO:0000256" key="1">
    <source>
        <dbReference type="SAM" id="MobiDB-lite"/>
    </source>
</evidence>